<keyword evidence="1" id="KW-0812">Transmembrane</keyword>
<feature type="transmembrane region" description="Helical" evidence="1">
    <location>
        <begin position="22"/>
        <end position="49"/>
    </location>
</feature>
<feature type="transmembrane region" description="Helical" evidence="1">
    <location>
        <begin position="410"/>
        <end position="429"/>
    </location>
</feature>
<keyword evidence="1" id="KW-0472">Membrane</keyword>
<sequence>MPQTDNTSFDTRSIKQRAQNKLGALPHGLVSVLAAISAFGAYTCMYAFRKAFAAGTYPGVEFMHVSYKAWLVIAQVLGYTLSKFYGIRFIAEVKALNRGKSILILIGISWLALLGFALVPAPYNIIFLFINGFPLGMIWGLVFGYLEGRKATEFMAAVLSISLIFASGFVKTAGRTLISNFGVNEYYMPFLTGALFAIPLIMFVVFLEIIPPPTEQDKLLRTERTPMNAAERRAFLLRFLPGIILTVTVYVMLTVIRDIRDNFEVEIWHGLGITSNSIYTNIDSVISIVVLAGISLLILVKNNLRAFGIIHIFIICGCLLAGISTLLFNAGTISPITWMTLAGLGLYAGYVPYNAIFFERMIASFNYKSNVGFVMYIADAIGYLGSVSVLLVKELGNPNVSWDTFFKDALLILAVTGGTAGTLSLIYFLQSARRSRTQNKPLNLSAV</sequence>
<feature type="transmembrane region" description="Helical" evidence="1">
    <location>
        <begin position="125"/>
        <end position="146"/>
    </location>
</feature>
<dbReference type="InterPro" id="IPR036259">
    <property type="entry name" value="MFS_trans_sf"/>
</dbReference>
<feature type="transmembrane region" description="Helical" evidence="1">
    <location>
        <begin position="190"/>
        <end position="214"/>
    </location>
</feature>
<keyword evidence="1" id="KW-1133">Transmembrane helix</keyword>
<evidence type="ECO:0000313" key="2">
    <source>
        <dbReference type="EMBL" id="MCD8740358.1"/>
    </source>
</evidence>
<dbReference type="Proteomes" id="UP001199919">
    <property type="component" value="Unassembled WGS sequence"/>
</dbReference>
<comment type="caution">
    <text evidence="2">The sequence shown here is derived from an EMBL/GenBank/DDBJ whole genome shotgun (WGS) entry which is preliminary data.</text>
</comment>
<feature type="transmembrane region" description="Helical" evidence="1">
    <location>
        <begin position="336"/>
        <end position="358"/>
    </location>
</feature>
<feature type="transmembrane region" description="Helical" evidence="1">
    <location>
        <begin position="235"/>
        <end position="256"/>
    </location>
</feature>
<proteinExistence type="predicted"/>
<evidence type="ECO:0000256" key="1">
    <source>
        <dbReference type="SAM" id="Phobius"/>
    </source>
</evidence>
<feature type="transmembrane region" description="Helical" evidence="1">
    <location>
        <begin position="102"/>
        <end position="119"/>
    </location>
</feature>
<keyword evidence="3" id="KW-1185">Reference proteome</keyword>
<dbReference type="EMBL" id="JAJPWV010000002">
    <property type="protein sequence ID" value="MCD8740358.1"/>
    <property type="molecule type" value="Genomic_DNA"/>
</dbReference>
<dbReference type="Pfam" id="PF18943">
    <property type="entry name" value="DUF5690"/>
    <property type="match status" value="1"/>
</dbReference>
<feature type="transmembrane region" description="Helical" evidence="1">
    <location>
        <begin position="278"/>
        <end position="300"/>
    </location>
</feature>
<feature type="transmembrane region" description="Helical" evidence="1">
    <location>
        <begin position="370"/>
        <end position="390"/>
    </location>
</feature>
<dbReference type="SUPFAM" id="SSF103473">
    <property type="entry name" value="MFS general substrate transporter"/>
    <property type="match status" value="1"/>
</dbReference>
<gene>
    <name evidence="2" type="ORF">LT679_07055</name>
</gene>
<dbReference type="InterPro" id="IPR043745">
    <property type="entry name" value="DUF5690"/>
</dbReference>
<accession>A0ABS8U2T8</accession>
<reference evidence="2 3" key="1">
    <citation type="submission" date="2021-12" db="EMBL/GenBank/DDBJ databases">
        <title>Mucilaginibacter roseus genome.</title>
        <authorList>
            <person name="Ferreira J.R."/>
            <person name="Newman J.D."/>
        </authorList>
    </citation>
    <scope>NUCLEOTIDE SEQUENCE [LARGE SCALE GENOMIC DNA]</scope>
    <source>
        <strain evidence="2 3">LMG 28454</strain>
    </source>
</reference>
<dbReference type="RefSeq" id="WP_232176757.1">
    <property type="nucleotide sequence ID" value="NZ_JAJPWV010000002.1"/>
</dbReference>
<feature type="transmembrane region" description="Helical" evidence="1">
    <location>
        <begin position="307"/>
        <end position="330"/>
    </location>
</feature>
<evidence type="ECO:0000313" key="3">
    <source>
        <dbReference type="Proteomes" id="UP001199919"/>
    </source>
</evidence>
<name>A0ABS8U2T8_9SPHI</name>
<feature type="transmembrane region" description="Helical" evidence="1">
    <location>
        <begin position="153"/>
        <end position="170"/>
    </location>
</feature>
<feature type="transmembrane region" description="Helical" evidence="1">
    <location>
        <begin position="69"/>
        <end position="90"/>
    </location>
</feature>
<protein>
    <submittedName>
        <fullName evidence="2">DUF5690 family protein</fullName>
    </submittedName>
</protein>
<organism evidence="2 3">
    <name type="scientific">Mucilaginibacter roseus</name>
    <dbReference type="NCBI Taxonomy" id="1528868"/>
    <lineage>
        <taxon>Bacteria</taxon>
        <taxon>Pseudomonadati</taxon>
        <taxon>Bacteroidota</taxon>
        <taxon>Sphingobacteriia</taxon>
        <taxon>Sphingobacteriales</taxon>
        <taxon>Sphingobacteriaceae</taxon>
        <taxon>Mucilaginibacter</taxon>
    </lineage>
</organism>